<comment type="caution">
    <text evidence="2">The sequence shown here is derived from an EMBL/GenBank/DDBJ whole genome shotgun (WGS) entry which is preliminary data.</text>
</comment>
<organism evidence="2 3">
    <name type="scientific">Popillia japonica</name>
    <name type="common">Japanese beetle</name>
    <dbReference type="NCBI Taxonomy" id="7064"/>
    <lineage>
        <taxon>Eukaryota</taxon>
        <taxon>Metazoa</taxon>
        <taxon>Ecdysozoa</taxon>
        <taxon>Arthropoda</taxon>
        <taxon>Hexapoda</taxon>
        <taxon>Insecta</taxon>
        <taxon>Pterygota</taxon>
        <taxon>Neoptera</taxon>
        <taxon>Endopterygota</taxon>
        <taxon>Coleoptera</taxon>
        <taxon>Polyphaga</taxon>
        <taxon>Scarabaeiformia</taxon>
        <taxon>Scarabaeidae</taxon>
        <taxon>Rutelinae</taxon>
        <taxon>Popillia</taxon>
    </lineage>
</organism>
<dbReference type="AlphaFoldDB" id="A0AAW1MH75"/>
<dbReference type="EMBL" id="JASPKY010000046">
    <property type="protein sequence ID" value="KAK9745720.1"/>
    <property type="molecule type" value="Genomic_DNA"/>
</dbReference>
<keyword evidence="3" id="KW-1185">Reference proteome</keyword>
<evidence type="ECO:0000313" key="3">
    <source>
        <dbReference type="Proteomes" id="UP001458880"/>
    </source>
</evidence>
<accession>A0AAW1MH75</accession>
<proteinExistence type="predicted"/>
<sequence length="139" mass="15437">MYVNVLLIYSIFTNSVNEAYRTRKVLSKIDEVLSTSPGTGRSGAWRPTNFAGGPPKRLLPPLGPFHVPGDWQKWCLEAYEFRRRTAEETTTATTRVEFIDGGIMECPSPKDAANIYIVPSERSKDSSSAEDDGPHSNKS</sequence>
<gene>
    <name evidence="2" type="ORF">QE152_g6722</name>
</gene>
<evidence type="ECO:0000256" key="1">
    <source>
        <dbReference type="SAM" id="MobiDB-lite"/>
    </source>
</evidence>
<evidence type="ECO:0000313" key="2">
    <source>
        <dbReference type="EMBL" id="KAK9745720.1"/>
    </source>
</evidence>
<reference evidence="2 3" key="1">
    <citation type="journal article" date="2024" name="BMC Genomics">
        <title>De novo assembly and annotation of Popillia japonica's genome with initial clues to its potential as an invasive pest.</title>
        <authorList>
            <person name="Cucini C."/>
            <person name="Boschi S."/>
            <person name="Funari R."/>
            <person name="Cardaioli E."/>
            <person name="Iannotti N."/>
            <person name="Marturano G."/>
            <person name="Paoli F."/>
            <person name="Bruttini M."/>
            <person name="Carapelli A."/>
            <person name="Frati F."/>
            <person name="Nardi F."/>
        </authorList>
    </citation>
    <scope>NUCLEOTIDE SEQUENCE [LARGE SCALE GENOMIC DNA]</scope>
    <source>
        <strain evidence="2">DMR45628</strain>
    </source>
</reference>
<protein>
    <submittedName>
        <fullName evidence="2">Uncharacterized protein</fullName>
    </submittedName>
</protein>
<name>A0AAW1MH75_POPJA</name>
<feature type="compositionally biased region" description="Basic and acidic residues" evidence="1">
    <location>
        <begin position="121"/>
        <end position="139"/>
    </location>
</feature>
<dbReference type="Proteomes" id="UP001458880">
    <property type="component" value="Unassembled WGS sequence"/>
</dbReference>
<feature type="region of interest" description="Disordered" evidence="1">
    <location>
        <begin position="118"/>
        <end position="139"/>
    </location>
</feature>